<evidence type="ECO:0000313" key="1">
    <source>
        <dbReference type="EMBL" id="GEK59432.1"/>
    </source>
</evidence>
<keyword evidence="2" id="KW-1185">Reference proteome</keyword>
<gene>
    <name evidence="1" type="ORF">MHA01_23370</name>
</gene>
<name>A0A510Y7U3_MARHA</name>
<dbReference type="Proteomes" id="UP000321051">
    <property type="component" value="Unassembled WGS sequence"/>
</dbReference>
<reference evidence="1 2" key="1">
    <citation type="submission" date="2019-07" db="EMBL/GenBank/DDBJ databases">
        <title>Whole genome shotgun sequence of Marinococcus halophilus NBRC 102359.</title>
        <authorList>
            <person name="Hosoyama A."/>
            <person name="Uohara A."/>
            <person name="Ohji S."/>
            <person name="Ichikawa N."/>
        </authorList>
    </citation>
    <scope>NUCLEOTIDE SEQUENCE [LARGE SCALE GENOMIC DNA]</scope>
    <source>
        <strain evidence="1 2">NBRC 102359</strain>
    </source>
</reference>
<sequence>MPNRSLQRLADVLHHFEDMKVGGELIIRLTDGTVKVKEKNDDSGNVDVLVDEYDYAINTSVNEFLTC</sequence>
<dbReference type="OrthoDB" id="9892949at2"/>
<dbReference type="EMBL" id="BJUN01000014">
    <property type="protein sequence ID" value="GEK59432.1"/>
    <property type="molecule type" value="Genomic_DNA"/>
</dbReference>
<organism evidence="1 2">
    <name type="scientific">Marinococcus halophilus</name>
    <dbReference type="NCBI Taxonomy" id="1371"/>
    <lineage>
        <taxon>Bacteria</taxon>
        <taxon>Bacillati</taxon>
        <taxon>Bacillota</taxon>
        <taxon>Bacilli</taxon>
        <taxon>Bacillales</taxon>
        <taxon>Bacillaceae</taxon>
        <taxon>Marinococcus</taxon>
    </lineage>
</organism>
<dbReference type="AlphaFoldDB" id="A0A510Y7U3"/>
<proteinExistence type="predicted"/>
<comment type="caution">
    <text evidence="1">The sequence shown here is derived from an EMBL/GenBank/DDBJ whole genome shotgun (WGS) entry which is preliminary data.</text>
</comment>
<dbReference type="STRING" id="1371.GCA_900166605_01013"/>
<protein>
    <submittedName>
        <fullName evidence="1">Uncharacterized protein</fullName>
    </submittedName>
</protein>
<evidence type="ECO:0000313" key="2">
    <source>
        <dbReference type="Proteomes" id="UP000321051"/>
    </source>
</evidence>
<dbReference type="RefSeq" id="WP_094908693.1">
    <property type="nucleotide sequence ID" value="NZ_BJUN01000014.1"/>
</dbReference>
<accession>A0A510Y7U3</accession>